<gene>
    <name evidence="1" type="ORF">LVIROSA_LOCUS30500</name>
</gene>
<dbReference type="EMBL" id="CAKMRJ010005523">
    <property type="protein sequence ID" value="CAH1444689.1"/>
    <property type="molecule type" value="Genomic_DNA"/>
</dbReference>
<keyword evidence="2" id="KW-1185">Reference proteome</keyword>
<accession>A0AAU9P3P0</accession>
<sequence length="130" mass="14664">MVHVRIFLNFDLEEFVENIEEDAGFDNDWSIGRLEEFNAEDSEGIIISSHVGNTLDKLNARNQILGDQFGSFSILIDGMIASLLKNVEVIKNTMSSVVKQTKELQGELEKARLMYGKAKEENDAYHLNGI</sequence>
<proteinExistence type="predicted"/>
<evidence type="ECO:0000313" key="1">
    <source>
        <dbReference type="EMBL" id="CAH1444689.1"/>
    </source>
</evidence>
<comment type="caution">
    <text evidence="1">The sequence shown here is derived from an EMBL/GenBank/DDBJ whole genome shotgun (WGS) entry which is preliminary data.</text>
</comment>
<protein>
    <submittedName>
        <fullName evidence="1">Uncharacterized protein</fullName>
    </submittedName>
</protein>
<evidence type="ECO:0000313" key="2">
    <source>
        <dbReference type="Proteomes" id="UP001157418"/>
    </source>
</evidence>
<name>A0AAU9P3P0_9ASTR</name>
<dbReference type="AlphaFoldDB" id="A0AAU9P3P0"/>
<reference evidence="1 2" key="1">
    <citation type="submission" date="2022-01" db="EMBL/GenBank/DDBJ databases">
        <authorList>
            <person name="Xiong W."/>
            <person name="Schranz E."/>
        </authorList>
    </citation>
    <scope>NUCLEOTIDE SEQUENCE [LARGE SCALE GENOMIC DNA]</scope>
</reference>
<organism evidence="1 2">
    <name type="scientific">Lactuca virosa</name>
    <dbReference type="NCBI Taxonomy" id="75947"/>
    <lineage>
        <taxon>Eukaryota</taxon>
        <taxon>Viridiplantae</taxon>
        <taxon>Streptophyta</taxon>
        <taxon>Embryophyta</taxon>
        <taxon>Tracheophyta</taxon>
        <taxon>Spermatophyta</taxon>
        <taxon>Magnoliopsida</taxon>
        <taxon>eudicotyledons</taxon>
        <taxon>Gunneridae</taxon>
        <taxon>Pentapetalae</taxon>
        <taxon>asterids</taxon>
        <taxon>campanulids</taxon>
        <taxon>Asterales</taxon>
        <taxon>Asteraceae</taxon>
        <taxon>Cichorioideae</taxon>
        <taxon>Cichorieae</taxon>
        <taxon>Lactucinae</taxon>
        <taxon>Lactuca</taxon>
    </lineage>
</organism>
<dbReference type="Proteomes" id="UP001157418">
    <property type="component" value="Unassembled WGS sequence"/>
</dbReference>